<evidence type="ECO:0000313" key="6">
    <source>
        <dbReference type="EMBL" id="AEG97348.1"/>
    </source>
</evidence>
<dbReference type="Gene3D" id="2.60.120.10">
    <property type="entry name" value="Jelly Rolls"/>
    <property type="match status" value="1"/>
</dbReference>
<feature type="domain" description="HTH araC/xylS-type" evidence="5">
    <location>
        <begin position="154"/>
        <end position="254"/>
    </location>
</feature>
<dbReference type="SMART" id="SM00342">
    <property type="entry name" value="HTH_ARAC"/>
    <property type="match status" value="1"/>
</dbReference>
<dbReference type="EMBL" id="CP002824">
    <property type="protein sequence ID" value="AEG97348.1"/>
    <property type="molecule type" value="Genomic_DNA"/>
</dbReference>
<dbReference type="InterPro" id="IPR014710">
    <property type="entry name" value="RmlC-like_jellyroll"/>
</dbReference>
<dbReference type="InterPro" id="IPR011051">
    <property type="entry name" value="RmlC_Cupin_sf"/>
</dbReference>
<dbReference type="InterPro" id="IPR009057">
    <property type="entry name" value="Homeodomain-like_sf"/>
</dbReference>
<evidence type="ECO:0000259" key="5">
    <source>
        <dbReference type="PROSITE" id="PS01124"/>
    </source>
</evidence>
<dbReference type="InterPro" id="IPR018060">
    <property type="entry name" value="HTH_AraC"/>
</dbReference>
<dbReference type="Pfam" id="PF02311">
    <property type="entry name" value="AraC_binding"/>
    <property type="match status" value="1"/>
</dbReference>
<proteinExistence type="predicted"/>
<dbReference type="GeneID" id="93310617"/>
<evidence type="ECO:0000256" key="3">
    <source>
        <dbReference type="ARBA" id="ARBA00023125"/>
    </source>
</evidence>
<keyword evidence="2" id="KW-0805">Transcription regulation</keyword>
<keyword evidence="3 6" id="KW-0238">DNA-binding</keyword>
<dbReference type="InterPro" id="IPR003313">
    <property type="entry name" value="AraC-bd"/>
</dbReference>
<evidence type="ECO:0000256" key="4">
    <source>
        <dbReference type="ARBA" id="ARBA00023163"/>
    </source>
</evidence>
<dbReference type="CDD" id="cd06124">
    <property type="entry name" value="cupin_NimR-like_N"/>
    <property type="match status" value="1"/>
</dbReference>
<keyword evidence="7" id="KW-1185">Reference proteome</keyword>
<keyword evidence="1" id="KW-0678">Repressor</keyword>
<protein>
    <submittedName>
        <fullName evidence="6">AraC-type DNA-binding domain-containing protein</fullName>
    </submittedName>
</protein>
<dbReference type="SUPFAM" id="SSF46689">
    <property type="entry name" value="Homeodomain-like"/>
    <property type="match status" value="1"/>
</dbReference>
<reference evidence="6 7" key="1">
    <citation type="journal article" date="2012" name="J. Bacteriol.">
        <title>Complete genome sequence of Enterobacter aerogenes KCTC 2190.</title>
        <authorList>
            <person name="Shin S.H."/>
            <person name="Kim S."/>
            <person name="Kim J.Y."/>
            <person name="Lee S."/>
            <person name="Um Y."/>
            <person name="Oh M.K."/>
            <person name="Kim Y.R."/>
            <person name="Lee J."/>
            <person name="Yang K.S."/>
        </authorList>
    </citation>
    <scope>NUCLEOTIDE SEQUENCE [LARGE SCALE GENOMIC DNA]</scope>
    <source>
        <strain evidence="6 7">KCTC 2190</strain>
    </source>
</reference>
<dbReference type="KEGG" id="eae:EAE_12170"/>
<dbReference type="Proteomes" id="UP000008881">
    <property type="component" value="Chromosome"/>
</dbReference>
<keyword evidence="4" id="KW-0804">Transcription</keyword>
<dbReference type="GO" id="GO:0003700">
    <property type="term" value="F:DNA-binding transcription factor activity"/>
    <property type="evidence" value="ECO:0007669"/>
    <property type="project" value="InterPro"/>
</dbReference>
<dbReference type="PATRIC" id="fig|1028307.3.peg.2427"/>
<gene>
    <name evidence="6" type="ordered locus">EAE_12170</name>
</gene>
<evidence type="ECO:0000313" key="7">
    <source>
        <dbReference type="Proteomes" id="UP000008881"/>
    </source>
</evidence>
<dbReference type="RefSeq" id="WP_015704512.1">
    <property type="nucleotide sequence ID" value="NC_015663.1"/>
</dbReference>
<dbReference type="SUPFAM" id="SSF51182">
    <property type="entry name" value="RmlC-like cupins"/>
    <property type="match status" value="1"/>
</dbReference>
<evidence type="ECO:0000256" key="1">
    <source>
        <dbReference type="ARBA" id="ARBA00022491"/>
    </source>
</evidence>
<sequence>MRNIAINDVDHLPRRVLGLGSDYPPDTLLPRHHHRRAQFLYAVNGLMKVETDDGQWLVPPFSGVWIPANKPHRVWMPGVSTHSLYIEPQDAPRAGVRCEVLQVSPLLHQLLLAACQLPLLYEESGHDAALIALLLFELQAAPPLPMFTPLPQHPRLAELCSTFLRQPEIHSTPELWAQKMSQSLRTFNRRFLQETGMAFRDWRHKACLMYALTALREGRSITDVALSLGYEHPAAFTAMFRKAMGYAPASFIRHLKGGTPVSHVR</sequence>
<dbReference type="OrthoDB" id="5949386at2"/>
<dbReference type="GO" id="GO:0043565">
    <property type="term" value="F:sequence-specific DNA binding"/>
    <property type="evidence" value="ECO:0007669"/>
    <property type="project" value="InterPro"/>
</dbReference>
<dbReference type="PROSITE" id="PS01124">
    <property type="entry name" value="HTH_ARAC_FAMILY_2"/>
    <property type="match status" value="1"/>
</dbReference>
<organism evidence="6 7">
    <name type="scientific">Klebsiella aerogenes (strain ATCC 13048 / DSM 30053 / CCUG 1429 / JCM 1235 / KCTC 2190 / NBRC 13534 / NCIMB 10102 / NCTC 10006 / CDC 819-56)</name>
    <name type="common">Enterobacter aerogenes</name>
    <dbReference type="NCBI Taxonomy" id="1028307"/>
    <lineage>
        <taxon>Bacteria</taxon>
        <taxon>Pseudomonadati</taxon>
        <taxon>Pseudomonadota</taxon>
        <taxon>Gammaproteobacteria</taxon>
        <taxon>Enterobacterales</taxon>
        <taxon>Enterobacteriaceae</taxon>
        <taxon>Klebsiella/Raoultella group</taxon>
        <taxon>Klebsiella</taxon>
    </lineage>
</organism>
<evidence type="ECO:0000256" key="2">
    <source>
        <dbReference type="ARBA" id="ARBA00023015"/>
    </source>
</evidence>
<dbReference type="PANTHER" id="PTHR11019">
    <property type="entry name" value="HTH-TYPE TRANSCRIPTIONAL REGULATOR NIMR"/>
    <property type="match status" value="1"/>
</dbReference>
<dbReference type="HOGENOM" id="CLU_000445_87_4_6"/>
<name>A0A0H3FRR3_KLEAK</name>
<dbReference type="eggNOG" id="COG2207">
    <property type="taxonomic scope" value="Bacteria"/>
</dbReference>
<dbReference type="FunFam" id="1.10.10.60:FF:000132">
    <property type="entry name" value="AraC family transcriptional regulator"/>
    <property type="match status" value="1"/>
</dbReference>
<dbReference type="AlphaFoldDB" id="A0A0H3FRR3"/>
<dbReference type="PANTHER" id="PTHR11019:SF159">
    <property type="entry name" value="TRANSCRIPTIONAL REGULATOR-RELATED"/>
    <property type="match status" value="1"/>
</dbReference>
<dbReference type="Gene3D" id="1.10.10.60">
    <property type="entry name" value="Homeodomain-like"/>
    <property type="match status" value="1"/>
</dbReference>
<accession>A0A0H3FRR3</accession>
<dbReference type="Pfam" id="PF12833">
    <property type="entry name" value="HTH_18"/>
    <property type="match status" value="1"/>
</dbReference>